<keyword evidence="2" id="KW-1185">Reference proteome</keyword>
<reference evidence="1 2" key="1">
    <citation type="submission" date="2024-02" db="EMBL/GenBank/DDBJ databases">
        <title>High-quality chromosome-scale genome assembly of Pensacola bahiagrass (Paspalum notatum Flugge var. saurae).</title>
        <authorList>
            <person name="Vega J.M."/>
            <person name="Podio M."/>
            <person name="Orjuela J."/>
            <person name="Siena L.A."/>
            <person name="Pessino S.C."/>
            <person name="Combes M.C."/>
            <person name="Mariac C."/>
            <person name="Albertini E."/>
            <person name="Pupilli F."/>
            <person name="Ortiz J.P.A."/>
            <person name="Leblanc O."/>
        </authorList>
    </citation>
    <scope>NUCLEOTIDE SEQUENCE [LARGE SCALE GENOMIC DNA]</scope>
    <source>
        <strain evidence="1">R1</strain>
        <tissue evidence="1">Leaf</tissue>
    </source>
</reference>
<evidence type="ECO:0000313" key="1">
    <source>
        <dbReference type="EMBL" id="WVZ85223.1"/>
    </source>
</evidence>
<protein>
    <submittedName>
        <fullName evidence="1">Uncharacterized protein</fullName>
    </submittedName>
</protein>
<evidence type="ECO:0000313" key="2">
    <source>
        <dbReference type="Proteomes" id="UP001341281"/>
    </source>
</evidence>
<accession>A0AAQ3U4Y7</accession>
<name>A0AAQ3U4Y7_PASNO</name>
<dbReference type="PANTHER" id="PTHR32133:SF386">
    <property type="entry name" value="F-BOX DOMAIN-CONTAINING PROTEIN"/>
    <property type="match status" value="1"/>
</dbReference>
<sequence length="131" mass="14646">MPSECFFGRNVLMATEDDGLGFVNSVSHWHRLCLWSREAGPDKDARWVQSRTIDLKALLPKEALSTFLHVAGFAYGISVIFVRTDVGIFTIDLKSCQAKKVYKYGRCNYNLRTPALRAAFTEGPRIGTSVA</sequence>
<dbReference type="AlphaFoldDB" id="A0AAQ3U4Y7"/>
<proteinExistence type="predicted"/>
<gene>
    <name evidence="1" type="ORF">U9M48_032171</name>
</gene>
<dbReference type="EMBL" id="CP144751">
    <property type="protein sequence ID" value="WVZ85223.1"/>
    <property type="molecule type" value="Genomic_DNA"/>
</dbReference>
<dbReference type="PANTHER" id="PTHR32133">
    <property type="entry name" value="OS07G0120400 PROTEIN"/>
    <property type="match status" value="1"/>
</dbReference>
<dbReference type="Proteomes" id="UP001341281">
    <property type="component" value="Chromosome 07"/>
</dbReference>
<organism evidence="1 2">
    <name type="scientific">Paspalum notatum var. saurae</name>
    <dbReference type="NCBI Taxonomy" id="547442"/>
    <lineage>
        <taxon>Eukaryota</taxon>
        <taxon>Viridiplantae</taxon>
        <taxon>Streptophyta</taxon>
        <taxon>Embryophyta</taxon>
        <taxon>Tracheophyta</taxon>
        <taxon>Spermatophyta</taxon>
        <taxon>Magnoliopsida</taxon>
        <taxon>Liliopsida</taxon>
        <taxon>Poales</taxon>
        <taxon>Poaceae</taxon>
        <taxon>PACMAD clade</taxon>
        <taxon>Panicoideae</taxon>
        <taxon>Andropogonodae</taxon>
        <taxon>Paspaleae</taxon>
        <taxon>Paspalinae</taxon>
        <taxon>Paspalum</taxon>
    </lineage>
</organism>